<dbReference type="GO" id="GO:0030036">
    <property type="term" value="P:actin cytoskeleton organization"/>
    <property type="evidence" value="ECO:0007669"/>
    <property type="project" value="UniProtKB-ARBA"/>
</dbReference>
<dbReference type="InterPro" id="IPR020635">
    <property type="entry name" value="Tyr_kinase_cat_dom"/>
</dbReference>
<dbReference type="CDD" id="cd11845">
    <property type="entry name" value="SH3_Src_like"/>
    <property type="match status" value="1"/>
</dbReference>
<name>A0A6H5IHX8_9HYME</name>
<evidence type="ECO:0000256" key="14">
    <source>
        <dbReference type="SAM" id="MobiDB-lite"/>
    </source>
</evidence>
<dbReference type="Pfam" id="PF00018">
    <property type="entry name" value="SH3_1"/>
    <property type="match status" value="1"/>
</dbReference>
<dbReference type="PANTHER" id="PTHR24418">
    <property type="entry name" value="TYROSINE-PROTEIN KINASE"/>
    <property type="match status" value="1"/>
</dbReference>
<dbReference type="InterPro" id="IPR011009">
    <property type="entry name" value="Kinase-like_dom_sf"/>
</dbReference>
<organism evidence="18 19">
    <name type="scientific">Trichogramma brassicae</name>
    <dbReference type="NCBI Taxonomy" id="86971"/>
    <lineage>
        <taxon>Eukaryota</taxon>
        <taxon>Metazoa</taxon>
        <taxon>Ecdysozoa</taxon>
        <taxon>Arthropoda</taxon>
        <taxon>Hexapoda</taxon>
        <taxon>Insecta</taxon>
        <taxon>Pterygota</taxon>
        <taxon>Neoptera</taxon>
        <taxon>Endopterygota</taxon>
        <taxon>Hymenoptera</taxon>
        <taxon>Apocrita</taxon>
        <taxon>Proctotrupomorpha</taxon>
        <taxon>Chalcidoidea</taxon>
        <taxon>Trichogrammatidae</taxon>
        <taxon>Trichogramma</taxon>
    </lineage>
</organism>
<dbReference type="PROSITE" id="PS00107">
    <property type="entry name" value="PROTEIN_KINASE_ATP"/>
    <property type="match status" value="1"/>
</dbReference>
<dbReference type="CDD" id="cd09933">
    <property type="entry name" value="SH2_Src_family"/>
    <property type="match status" value="1"/>
</dbReference>
<dbReference type="InterPro" id="IPR000980">
    <property type="entry name" value="SH2"/>
</dbReference>
<dbReference type="PRINTS" id="PR00452">
    <property type="entry name" value="SH3DOMAIN"/>
</dbReference>
<evidence type="ECO:0000259" key="16">
    <source>
        <dbReference type="PROSITE" id="PS50002"/>
    </source>
</evidence>
<dbReference type="InterPro" id="IPR000719">
    <property type="entry name" value="Prot_kinase_dom"/>
</dbReference>
<evidence type="ECO:0000256" key="5">
    <source>
        <dbReference type="ARBA" id="ARBA00022777"/>
    </source>
</evidence>
<dbReference type="Gene3D" id="2.30.30.40">
    <property type="entry name" value="SH3 Domains"/>
    <property type="match status" value="1"/>
</dbReference>
<dbReference type="SMART" id="SM00219">
    <property type="entry name" value="TyrKc"/>
    <property type="match status" value="1"/>
</dbReference>
<feature type="region of interest" description="Disordered" evidence="14">
    <location>
        <begin position="434"/>
        <end position="454"/>
    </location>
</feature>
<dbReference type="InterPro" id="IPR017441">
    <property type="entry name" value="Protein_kinase_ATP_BS"/>
</dbReference>
<evidence type="ECO:0000256" key="10">
    <source>
        <dbReference type="PROSITE-ProRule" id="PRU00191"/>
    </source>
</evidence>
<accession>A0A6H5IHX8</accession>
<dbReference type="InterPro" id="IPR036860">
    <property type="entry name" value="SH2_dom_sf"/>
</dbReference>
<dbReference type="GO" id="GO:2000026">
    <property type="term" value="P:regulation of multicellular organismal development"/>
    <property type="evidence" value="ECO:0007669"/>
    <property type="project" value="UniProtKB-ARBA"/>
</dbReference>
<keyword evidence="4 12" id="KW-0547">Nucleotide-binding</keyword>
<gene>
    <name evidence="18" type="ORF">TBRA_LOCUS6858</name>
</gene>
<keyword evidence="7 10" id="KW-0727">SH2 domain</keyword>
<evidence type="ECO:0000256" key="9">
    <source>
        <dbReference type="ARBA" id="ARBA00051245"/>
    </source>
</evidence>
<dbReference type="InterPro" id="IPR001452">
    <property type="entry name" value="SH3_domain"/>
</dbReference>
<dbReference type="EC" id="2.7.10.2" evidence="13"/>
<feature type="domain" description="Protein kinase" evidence="17">
    <location>
        <begin position="692"/>
        <end position="945"/>
    </location>
</feature>
<keyword evidence="1 11" id="KW-0728">SH3 domain</keyword>
<dbReference type="GO" id="GO:0005102">
    <property type="term" value="F:signaling receptor binding"/>
    <property type="evidence" value="ECO:0007669"/>
    <property type="project" value="UniProtKB-ARBA"/>
</dbReference>
<dbReference type="Pfam" id="PF00017">
    <property type="entry name" value="SH2"/>
    <property type="match status" value="1"/>
</dbReference>
<evidence type="ECO:0000256" key="2">
    <source>
        <dbReference type="ARBA" id="ARBA00022553"/>
    </source>
</evidence>
<dbReference type="PRINTS" id="PR00401">
    <property type="entry name" value="SH2DOMAIN"/>
</dbReference>
<dbReference type="EMBL" id="CADCXV010000764">
    <property type="protein sequence ID" value="CAB0034960.1"/>
    <property type="molecule type" value="Genomic_DNA"/>
</dbReference>
<dbReference type="FunFam" id="3.30.505.10:FF:000088">
    <property type="entry name" value="Tyrosine-protein kinase"/>
    <property type="match status" value="1"/>
</dbReference>
<keyword evidence="8 13" id="KW-0829">Tyrosine-protein kinase</keyword>
<dbReference type="GO" id="GO:0007435">
    <property type="term" value="P:salivary gland morphogenesis"/>
    <property type="evidence" value="ECO:0007669"/>
    <property type="project" value="UniProtKB-ARBA"/>
</dbReference>
<sequence length="961" mass="109916">HTLVPLHPLPGPAHRRQAEVRPPPPNSQREGSRCDRCPHEDHAQLGGPRSSRRKLYAHVVDSILLYGAPVWCTAALKRAFIQQAESAHRRACLRVIGGRPHVTYEATYVLAGIPPLALLADERARLYGRRREDAKDEERLATLNKWQEAWDRSKKARWTHRLIPNIRVWIERRHGELNYHLTQLLTGHGFFKHHSRRYDYNQSAECPVCPSSIENAEHVFYHCPRFSEERERLHSLLYEVMTPENTTRLMLGIYPSVVEIRKSMVDEFARAMLIAKRRRAAGVVQMCALLQSDALDGVCARARDTRYIVIIFAEPLSGYFWAYGVTRGDGCGCRATCRASRMHIFIVAIGQLISSARRLYQIFPMKMENFGKSDHTIGKLRSGARRSSEASCSRNKDRRKPIPRPIFIMGKCCSKRPEPQPIGYKKAEVGLNSKHSNGGSLDRYTADPNQRGGQARADIIRPRPTPCKQLHLPTLPLAAATALHARKNASPAVVRPNASHGQRINKVVVAMYNYTARESTDVSFVKGDRMEVLDDSEHDWWRVLHLTTGEEGLIPFNFVAVERSVESEDWFFENVSRKEAGKLLLVDENPRGTFLVRPSEHNPRGYSLSVKDWEEGRGHHVKHYKIKPLDNGGFFIATNQTFPTLQALVLAYSKNALGLCHVLSKPCPKPQPEMWDLGPELRDKWEINRNEIQLIRKLGHGNFGEVYYGKWRNKIEVAVKTLRPGTMSSEAFLQEATIMKQFRHRHLVALYAVCSKQEPIYIVQEYMCNGSLLDFLRTGDGKYMQFEDLIYIAAQVASGMEHLESKLLIHRDLAARNVLIGEKNKAKICDFGLARVIEDDEYCPRQGSRFPVKWTAPEAIVYGRFSIKSDVWSYGILLMELFTYGQVPYPGMHGREVIEQVNNGYRMPKPVNHPLPDTIYRLMLQCWDAVPEKRPTFEFLNHYFESFNVTSEIPYLEPPTD</sequence>
<feature type="non-terminal residue" evidence="18">
    <location>
        <position position="1"/>
    </location>
</feature>
<evidence type="ECO:0000256" key="3">
    <source>
        <dbReference type="ARBA" id="ARBA00022679"/>
    </source>
</evidence>
<evidence type="ECO:0000259" key="17">
    <source>
        <dbReference type="PROSITE" id="PS50011"/>
    </source>
</evidence>
<dbReference type="FunFam" id="1.10.510.10:FF:000399">
    <property type="entry name" value="Tyrosine-protein kinase"/>
    <property type="match status" value="1"/>
</dbReference>
<feature type="region of interest" description="Disordered" evidence="14">
    <location>
        <begin position="374"/>
        <end position="401"/>
    </location>
</feature>
<dbReference type="InterPro" id="IPR050198">
    <property type="entry name" value="Non-receptor_tyrosine_kinases"/>
</dbReference>
<feature type="domain" description="SH2" evidence="15">
    <location>
        <begin position="570"/>
        <end position="667"/>
    </location>
</feature>
<dbReference type="OrthoDB" id="28230at2759"/>
<dbReference type="SUPFAM" id="SSF50044">
    <property type="entry name" value="SH3-domain"/>
    <property type="match status" value="1"/>
</dbReference>
<dbReference type="GO" id="GO:0002009">
    <property type="term" value="P:morphogenesis of an epithelium"/>
    <property type="evidence" value="ECO:0007669"/>
    <property type="project" value="UniProtKB-ARBA"/>
</dbReference>
<dbReference type="Gene3D" id="1.10.510.10">
    <property type="entry name" value="Transferase(Phosphotransferase) domain 1"/>
    <property type="match status" value="1"/>
</dbReference>
<evidence type="ECO:0000256" key="11">
    <source>
        <dbReference type="PROSITE-ProRule" id="PRU00192"/>
    </source>
</evidence>
<dbReference type="GO" id="GO:0005524">
    <property type="term" value="F:ATP binding"/>
    <property type="evidence" value="ECO:0007669"/>
    <property type="project" value="UniProtKB-UniRule"/>
</dbReference>
<evidence type="ECO:0000313" key="19">
    <source>
        <dbReference type="Proteomes" id="UP000479190"/>
    </source>
</evidence>
<dbReference type="PRINTS" id="PR00109">
    <property type="entry name" value="TYRKINASE"/>
</dbReference>
<evidence type="ECO:0000256" key="7">
    <source>
        <dbReference type="ARBA" id="ARBA00022999"/>
    </source>
</evidence>
<dbReference type="PROSITE" id="PS50011">
    <property type="entry name" value="PROTEIN_KINASE_DOM"/>
    <property type="match status" value="1"/>
</dbReference>
<keyword evidence="3 13" id="KW-0808">Transferase</keyword>
<evidence type="ECO:0000256" key="13">
    <source>
        <dbReference type="RuleBase" id="RU362096"/>
    </source>
</evidence>
<keyword evidence="19" id="KW-1185">Reference proteome</keyword>
<dbReference type="InterPro" id="IPR001245">
    <property type="entry name" value="Ser-Thr/Tyr_kinase_cat_dom"/>
</dbReference>
<evidence type="ECO:0000259" key="15">
    <source>
        <dbReference type="PROSITE" id="PS50001"/>
    </source>
</evidence>
<evidence type="ECO:0000313" key="18">
    <source>
        <dbReference type="EMBL" id="CAB0034960.1"/>
    </source>
</evidence>
<dbReference type="FunFam" id="2.30.30.40:FF:000253">
    <property type="entry name" value="Tyrosine-protein kinase"/>
    <property type="match status" value="1"/>
</dbReference>
<feature type="compositionally biased region" description="Basic and acidic residues" evidence="14">
    <location>
        <begin position="30"/>
        <end position="43"/>
    </location>
</feature>
<dbReference type="SMART" id="SM00326">
    <property type="entry name" value="SH3"/>
    <property type="match status" value="1"/>
</dbReference>
<dbReference type="PROSITE" id="PS50001">
    <property type="entry name" value="SH2"/>
    <property type="match status" value="1"/>
</dbReference>
<dbReference type="AlphaFoldDB" id="A0A6H5IHX8"/>
<dbReference type="SMART" id="SM00252">
    <property type="entry name" value="SH2"/>
    <property type="match status" value="1"/>
</dbReference>
<evidence type="ECO:0000256" key="12">
    <source>
        <dbReference type="PROSITE-ProRule" id="PRU10141"/>
    </source>
</evidence>
<dbReference type="CDD" id="cd05034">
    <property type="entry name" value="PTKc_Src_like"/>
    <property type="match status" value="1"/>
</dbReference>
<evidence type="ECO:0000256" key="4">
    <source>
        <dbReference type="ARBA" id="ARBA00022741"/>
    </source>
</evidence>
<feature type="binding site" evidence="12">
    <location>
        <position position="720"/>
    </location>
    <ligand>
        <name>ATP</name>
        <dbReference type="ChEBI" id="CHEBI:30616"/>
    </ligand>
</feature>
<keyword evidence="2" id="KW-0597">Phosphoprotein</keyword>
<evidence type="ECO:0000256" key="8">
    <source>
        <dbReference type="ARBA" id="ARBA00023137"/>
    </source>
</evidence>
<dbReference type="SUPFAM" id="SSF56112">
    <property type="entry name" value="Protein kinase-like (PK-like)"/>
    <property type="match status" value="1"/>
</dbReference>
<evidence type="ECO:0000256" key="1">
    <source>
        <dbReference type="ARBA" id="ARBA00022443"/>
    </source>
</evidence>
<feature type="domain" description="SH3" evidence="16">
    <location>
        <begin position="503"/>
        <end position="564"/>
    </location>
</feature>
<keyword evidence="6 12" id="KW-0067">ATP-binding</keyword>
<dbReference type="Proteomes" id="UP000479190">
    <property type="component" value="Unassembled WGS sequence"/>
</dbReference>
<dbReference type="FunFam" id="3.30.200.20:FF:000053">
    <property type="entry name" value="Tyrosine-protein kinase"/>
    <property type="match status" value="1"/>
</dbReference>
<dbReference type="PROSITE" id="PS00109">
    <property type="entry name" value="PROTEIN_KINASE_TYR"/>
    <property type="match status" value="1"/>
</dbReference>
<protein>
    <recommendedName>
        <fullName evidence="13">Tyrosine-protein kinase</fullName>
        <ecNumber evidence="13">2.7.10.2</ecNumber>
    </recommendedName>
</protein>
<dbReference type="GO" id="GO:0007424">
    <property type="term" value="P:open tracheal system development"/>
    <property type="evidence" value="ECO:0007669"/>
    <property type="project" value="UniProtKB-ARBA"/>
</dbReference>
<dbReference type="GO" id="GO:0004715">
    <property type="term" value="F:non-membrane spanning protein tyrosine kinase activity"/>
    <property type="evidence" value="ECO:0007669"/>
    <property type="project" value="UniProtKB-EC"/>
</dbReference>
<dbReference type="PROSITE" id="PS50002">
    <property type="entry name" value="SH3"/>
    <property type="match status" value="1"/>
</dbReference>
<proteinExistence type="inferred from homology"/>
<dbReference type="SUPFAM" id="SSF55550">
    <property type="entry name" value="SH2 domain"/>
    <property type="match status" value="1"/>
</dbReference>
<dbReference type="GO" id="GO:0048646">
    <property type="term" value="P:anatomical structure formation involved in morphogenesis"/>
    <property type="evidence" value="ECO:0007669"/>
    <property type="project" value="UniProtKB-ARBA"/>
</dbReference>
<feature type="region of interest" description="Disordered" evidence="14">
    <location>
        <begin position="1"/>
        <end position="50"/>
    </location>
</feature>
<evidence type="ECO:0000256" key="6">
    <source>
        <dbReference type="ARBA" id="ARBA00022840"/>
    </source>
</evidence>
<reference evidence="18 19" key="1">
    <citation type="submission" date="2020-02" db="EMBL/GenBank/DDBJ databases">
        <authorList>
            <person name="Ferguson B K."/>
        </authorList>
    </citation>
    <scope>NUCLEOTIDE SEQUENCE [LARGE SCALE GENOMIC DNA]</scope>
</reference>
<dbReference type="GO" id="GO:0007411">
    <property type="term" value="P:axon guidance"/>
    <property type="evidence" value="ECO:0007669"/>
    <property type="project" value="UniProtKB-ARBA"/>
</dbReference>
<dbReference type="InterPro" id="IPR008266">
    <property type="entry name" value="Tyr_kinase_AS"/>
</dbReference>
<dbReference type="InterPro" id="IPR036028">
    <property type="entry name" value="SH3-like_dom_sf"/>
</dbReference>
<keyword evidence="5 13" id="KW-0418">Kinase</keyword>
<comment type="similarity">
    <text evidence="13">Belongs to the protein kinase superfamily. Tyr protein kinase family.</text>
</comment>
<dbReference type="GO" id="GO:0003006">
    <property type="term" value="P:developmental process involved in reproduction"/>
    <property type="evidence" value="ECO:0007669"/>
    <property type="project" value="UniProtKB-ARBA"/>
</dbReference>
<comment type="catalytic activity">
    <reaction evidence="9 13">
        <text>L-tyrosyl-[protein] + ATP = O-phospho-L-tyrosyl-[protein] + ADP + H(+)</text>
        <dbReference type="Rhea" id="RHEA:10596"/>
        <dbReference type="Rhea" id="RHEA-COMP:10136"/>
        <dbReference type="Rhea" id="RHEA-COMP:20101"/>
        <dbReference type="ChEBI" id="CHEBI:15378"/>
        <dbReference type="ChEBI" id="CHEBI:30616"/>
        <dbReference type="ChEBI" id="CHEBI:46858"/>
        <dbReference type="ChEBI" id="CHEBI:61978"/>
        <dbReference type="ChEBI" id="CHEBI:456216"/>
        <dbReference type="EC" id="2.7.10.2"/>
    </reaction>
</comment>
<dbReference type="Gene3D" id="3.30.505.10">
    <property type="entry name" value="SH2 domain"/>
    <property type="match status" value="1"/>
</dbReference>
<dbReference type="Pfam" id="PF07714">
    <property type="entry name" value="PK_Tyr_Ser-Thr"/>
    <property type="match status" value="1"/>
</dbReference>